<protein>
    <recommendedName>
        <fullName evidence="4">30S ribosomal protein S16, chloroplastic</fullName>
    </recommendedName>
</protein>
<evidence type="ECO:0000256" key="3">
    <source>
        <dbReference type="ARBA" id="ARBA00023274"/>
    </source>
</evidence>
<keyword evidence="3" id="KW-0687">Ribonucleoprotein</keyword>
<evidence type="ECO:0000256" key="2">
    <source>
        <dbReference type="ARBA" id="ARBA00022980"/>
    </source>
</evidence>
<dbReference type="Gene3D" id="3.30.1320.10">
    <property type="match status" value="1"/>
</dbReference>
<dbReference type="SUPFAM" id="SSF54565">
    <property type="entry name" value="Ribosomal protein S16"/>
    <property type="match status" value="1"/>
</dbReference>
<evidence type="ECO:0000256" key="1">
    <source>
        <dbReference type="ARBA" id="ARBA00006668"/>
    </source>
</evidence>
<dbReference type="PROSITE" id="PS00732">
    <property type="entry name" value="RIBOSOMAL_S16"/>
    <property type="match status" value="1"/>
</dbReference>
<gene>
    <name evidence="5" type="ORF">R1sor_013355</name>
</gene>
<dbReference type="InterPro" id="IPR023803">
    <property type="entry name" value="Ribosomal_bS16_dom_sf"/>
</dbReference>
<dbReference type="NCBIfam" id="TIGR00002">
    <property type="entry name" value="S16"/>
    <property type="match status" value="1"/>
</dbReference>
<reference evidence="5 6" key="1">
    <citation type="submission" date="2024-09" db="EMBL/GenBank/DDBJ databases">
        <title>Chromosome-scale assembly of Riccia sorocarpa.</title>
        <authorList>
            <person name="Paukszto L."/>
        </authorList>
    </citation>
    <scope>NUCLEOTIDE SEQUENCE [LARGE SCALE GENOMIC DNA]</scope>
    <source>
        <strain evidence="5">LP-2024</strain>
        <tissue evidence="5">Aerial parts of the thallus</tissue>
    </source>
</reference>
<keyword evidence="2" id="KW-0689">Ribosomal protein</keyword>
<dbReference type="GO" id="GO:1990904">
    <property type="term" value="C:ribonucleoprotein complex"/>
    <property type="evidence" value="ECO:0007669"/>
    <property type="project" value="UniProtKB-KW"/>
</dbReference>
<dbReference type="GO" id="GO:0005840">
    <property type="term" value="C:ribosome"/>
    <property type="evidence" value="ECO:0007669"/>
    <property type="project" value="UniProtKB-KW"/>
</dbReference>
<dbReference type="GO" id="GO:0005737">
    <property type="term" value="C:cytoplasm"/>
    <property type="evidence" value="ECO:0007669"/>
    <property type="project" value="UniProtKB-ARBA"/>
</dbReference>
<comment type="similarity">
    <text evidence="1">Belongs to the bacterial ribosomal protein bS16 family.</text>
</comment>
<name>A0ABD3H8B3_9MARC</name>
<evidence type="ECO:0000256" key="4">
    <source>
        <dbReference type="ARBA" id="ARBA00035371"/>
    </source>
</evidence>
<accession>A0ABD3H8B3</accession>
<keyword evidence="6" id="KW-1185">Reference proteome</keyword>
<dbReference type="PANTHER" id="PTHR12919">
    <property type="entry name" value="30S RIBOSOMAL PROTEIN S16"/>
    <property type="match status" value="1"/>
</dbReference>
<comment type="caution">
    <text evidence="5">The sequence shown here is derived from an EMBL/GenBank/DDBJ whole genome shotgun (WGS) entry which is preliminary data.</text>
</comment>
<dbReference type="PANTHER" id="PTHR12919:SF39">
    <property type="entry name" value="SMALL RIBOSOMAL SUBUNIT PROTEIN BS16M_BS16C"/>
    <property type="match status" value="1"/>
</dbReference>
<dbReference type="HAMAP" id="MF_00385">
    <property type="entry name" value="Ribosomal_bS16"/>
    <property type="match status" value="1"/>
</dbReference>
<proteinExistence type="inferred from homology"/>
<evidence type="ECO:0000313" key="6">
    <source>
        <dbReference type="Proteomes" id="UP001633002"/>
    </source>
</evidence>
<dbReference type="AlphaFoldDB" id="A0ABD3H8B3"/>
<evidence type="ECO:0000313" key="5">
    <source>
        <dbReference type="EMBL" id="KAL3687046.1"/>
    </source>
</evidence>
<dbReference type="Pfam" id="PF00886">
    <property type="entry name" value="Ribosomal_S16"/>
    <property type="match status" value="1"/>
</dbReference>
<sequence>MGLVRLRLARFGRRNLPFYRITAADSRAPRDGKHLEIVGHYNPIPGKDGLKRIGINTERIKYWLSVGAQPSHPVARLLHLAGLMPKPPASFIVEEVRDNMSNRGRYSKETTA</sequence>
<dbReference type="InterPro" id="IPR000307">
    <property type="entry name" value="Ribosomal_bS16"/>
</dbReference>
<organism evidence="5 6">
    <name type="scientific">Riccia sorocarpa</name>
    <dbReference type="NCBI Taxonomy" id="122646"/>
    <lineage>
        <taxon>Eukaryota</taxon>
        <taxon>Viridiplantae</taxon>
        <taxon>Streptophyta</taxon>
        <taxon>Embryophyta</taxon>
        <taxon>Marchantiophyta</taxon>
        <taxon>Marchantiopsida</taxon>
        <taxon>Marchantiidae</taxon>
        <taxon>Marchantiales</taxon>
        <taxon>Ricciaceae</taxon>
        <taxon>Riccia</taxon>
    </lineage>
</organism>
<dbReference type="InterPro" id="IPR020592">
    <property type="entry name" value="Ribosomal_bS16_CS"/>
</dbReference>
<dbReference type="Proteomes" id="UP001633002">
    <property type="component" value="Unassembled WGS sequence"/>
</dbReference>
<dbReference type="EMBL" id="JBJQOH010000004">
    <property type="protein sequence ID" value="KAL3687046.1"/>
    <property type="molecule type" value="Genomic_DNA"/>
</dbReference>